<proteinExistence type="predicted"/>
<dbReference type="KEGG" id="vag:N646_2252"/>
<gene>
    <name evidence="2" type="ORF">N646_2252</name>
</gene>
<dbReference type="EMBL" id="CP006718">
    <property type="protein sequence ID" value="AGV18064.1"/>
    <property type="molecule type" value="Genomic_DNA"/>
</dbReference>
<keyword evidence="1" id="KW-0175">Coiled coil</keyword>
<sequence length="152" mass="17340">MSKSENTLLKLEAALERIKQGKPKRIPTHRKLSVRAVEEEANLGNGSGYYYPDFVEKVKQTKGEIATGKGGIVQPEILTVRTKLKEQKRIKDNYKAKYEAEREKLALFAAAQHHLNDKLVQALARIDDLEYENAELREELAKLKRSKVVPIK</sequence>
<reference evidence="2 3" key="1">
    <citation type="journal article" date="2015" name="Genome Announc.">
        <title>Complete genome sequence of Vibrio alginolyticus ATCC 17749.</title>
        <authorList>
            <person name="Liu X.F."/>
            <person name="Cao Y."/>
            <person name="Zhang H.L."/>
            <person name="Chen Y.J."/>
            <person name="Hu C.J."/>
        </authorList>
    </citation>
    <scope>NUCLEOTIDE SEQUENCE [LARGE SCALE GENOMIC DNA]</scope>
    <source>
        <strain evidence="3">ATCC 17749 / DSM 2171 / NBRC 15630 / NCIMB 1903 / NCTC 12160 / XII-53</strain>
    </source>
</reference>
<dbReference type="RefSeq" id="WP_017821121.1">
    <property type="nucleotide sequence ID" value="NC_022349.1"/>
</dbReference>
<dbReference type="AlphaFoldDB" id="A0A2I3CD43"/>
<accession>A0A2I3CD43</accession>
<name>A0A2I3CD43_VIBAX</name>
<dbReference type="HOGENOM" id="CLU_142850_0_0_6"/>
<evidence type="ECO:0000256" key="1">
    <source>
        <dbReference type="SAM" id="Coils"/>
    </source>
</evidence>
<feature type="coiled-coil region" evidence="1">
    <location>
        <begin position="84"/>
        <end position="146"/>
    </location>
</feature>
<evidence type="ECO:0000313" key="3">
    <source>
        <dbReference type="Proteomes" id="UP000016714"/>
    </source>
</evidence>
<organism evidence="2 3">
    <name type="scientific">Vibrio alginolyticus (strain ATCC 17749 / DSM 2171 / NBRC 15630 / NCIMB 1903 / NCTC 12160 / XII-53)</name>
    <dbReference type="NCBI Taxonomy" id="1219076"/>
    <lineage>
        <taxon>Bacteria</taxon>
        <taxon>Pseudomonadati</taxon>
        <taxon>Pseudomonadota</taxon>
        <taxon>Gammaproteobacteria</taxon>
        <taxon>Vibrionales</taxon>
        <taxon>Vibrionaceae</taxon>
        <taxon>Vibrio</taxon>
    </lineage>
</organism>
<evidence type="ECO:0000313" key="2">
    <source>
        <dbReference type="EMBL" id="AGV18064.1"/>
    </source>
</evidence>
<dbReference type="Proteomes" id="UP000016714">
    <property type="component" value="Chromosome 1"/>
</dbReference>
<protein>
    <submittedName>
        <fullName evidence="2">Uncharacterized protein</fullName>
    </submittedName>
</protein>